<dbReference type="InterPro" id="IPR019372">
    <property type="entry name" value="LHFPL"/>
</dbReference>
<comment type="subcellular location">
    <subcellularLocation>
        <location evidence="1">Membrane</location>
        <topology evidence="1">Multi-pass membrane protein</topology>
    </subcellularLocation>
</comment>
<name>A0A1V9XDY2_9ACAR</name>
<evidence type="ECO:0000256" key="1">
    <source>
        <dbReference type="ARBA" id="ARBA00004141"/>
    </source>
</evidence>
<keyword evidence="7" id="KW-1185">Reference proteome</keyword>
<organism evidence="6 7">
    <name type="scientific">Tropilaelaps mercedesae</name>
    <dbReference type="NCBI Taxonomy" id="418985"/>
    <lineage>
        <taxon>Eukaryota</taxon>
        <taxon>Metazoa</taxon>
        <taxon>Ecdysozoa</taxon>
        <taxon>Arthropoda</taxon>
        <taxon>Chelicerata</taxon>
        <taxon>Arachnida</taxon>
        <taxon>Acari</taxon>
        <taxon>Parasitiformes</taxon>
        <taxon>Mesostigmata</taxon>
        <taxon>Gamasina</taxon>
        <taxon>Dermanyssoidea</taxon>
        <taxon>Laelapidae</taxon>
        <taxon>Tropilaelaps</taxon>
    </lineage>
</organism>
<evidence type="ECO:0000256" key="5">
    <source>
        <dbReference type="SAM" id="Phobius"/>
    </source>
</evidence>
<gene>
    <name evidence="6" type="ORF">BIW11_10810</name>
</gene>
<feature type="transmembrane region" description="Helical" evidence="5">
    <location>
        <begin position="15"/>
        <end position="43"/>
    </location>
</feature>
<evidence type="ECO:0000313" key="6">
    <source>
        <dbReference type="EMBL" id="OQR71744.1"/>
    </source>
</evidence>
<reference evidence="6 7" key="1">
    <citation type="journal article" date="2017" name="Gigascience">
        <title>Draft genome of the honey bee ectoparasitic mite, Tropilaelaps mercedesae, is shaped by the parasitic life history.</title>
        <authorList>
            <person name="Dong X."/>
            <person name="Armstrong S.D."/>
            <person name="Xia D."/>
            <person name="Makepeace B.L."/>
            <person name="Darby A.C."/>
            <person name="Kadowaki T."/>
        </authorList>
    </citation>
    <scope>NUCLEOTIDE SEQUENCE [LARGE SCALE GENOMIC DNA]</scope>
    <source>
        <strain evidence="6">Wuxi-XJTLU</strain>
    </source>
</reference>
<evidence type="ECO:0000256" key="4">
    <source>
        <dbReference type="ARBA" id="ARBA00023136"/>
    </source>
</evidence>
<sequence>DCGRYAHLLAVPSPWWRLAVALAGTSCSLALLVFFIIVLCCAVENSVSRISARLVGALQVFGDKELLRTLRSTKRALYGNLLSCFRVCRSINGL</sequence>
<dbReference type="EMBL" id="MNPL01013674">
    <property type="protein sequence ID" value="OQR71744.1"/>
    <property type="molecule type" value="Genomic_DNA"/>
</dbReference>
<comment type="caution">
    <text evidence="6">The sequence shown here is derived from an EMBL/GenBank/DDBJ whole genome shotgun (WGS) entry which is preliminary data.</text>
</comment>
<dbReference type="STRING" id="418985.A0A1V9XDY2"/>
<keyword evidence="2 5" id="KW-0812">Transmembrane</keyword>
<proteinExistence type="predicted"/>
<dbReference type="AlphaFoldDB" id="A0A1V9XDY2"/>
<dbReference type="Proteomes" id="UP000192247">
    <property type="component" value="Unassembled WGS sequence"/>
</dbReference>
<feature type="non-terminal residue" evidence="6">
    <location>
        <position position="1"/>
    </location>
</feature>
<keyword evidence="4 5" id="KW-0472">Membrane</keyword>
<evidence type="ECO:0000313" key="7">
    <source>
        <dbReference type="Proteomes" id="UP000192247"/>
    </source>
</evidence>
<accession>A0A1V9XDY2</accession>
<dbReference type="OrthoDB" id="5873721at2759"/>
<evidence type="ECO:0000256" key="3">
    <source>
        <dbReference type="ARBA" id="ARBA00022989"/>
    </source>
</evidence>
<dbReference type="InParanoid" id="A0A1V9XDY2"/>
<protein>
    <submittedName>
        <fullName evidence="6">Uncharacterized protein</fullName>
    </submittedName>
</protein>
<keyword evidence="3 5" id="KW-1133">Transmembrane helix</keyword>
<evidence type="ECO:0000256" key="2">
    <source>
        <dbReference type="ARBA" id="ARBA00022692"/>
    </source>
</evidence>
<dbReference type="Pfam" id="PF10242">
    <property type="entry name" value="L_HMGIC_fpl"/>
    <property type="match status" value="1"/>
</dbReference>
<dbReference type="GO" id="GO:0016020">
    <property type="term" value="C:membrane"/>
    <property type="evidence" value="ECO:0007669"/>
    <property type="project" value="UniProtKB-SubCell"/>
</dbReference>